<evidence type="ECO:0000313" key="2">
    <source>
        <dbReference type="EMBL" id="KOF71136.1"/>
    </source>
</evidence>
<sequence length="167" mass="19061">IVDAKLNRSFLCDHVEVLELTTNLRLLTEGYSDEREFANYLLDVGNSNISGEQSLDLCDFVYAHLKNNLTNSVWLANRTIVNPTNEVVQFVNDFLLTRIPEKRCIMLLRNLVATNGHCNGTHYIIVSLHDHVIKAEGFSRPHAGSTLLIPRRVHISQEMEQGRRTDF</sequence>
<reference evidence="2" key="1">
    <citation type="submission" date="2015-07" db="EMBL/GenBank/DDBJ databases">
        <title>MeaNS - Measles Nucleotide Surveillance Program.</title>
        <authorList>
            <person name="Tran T."/>
            <person name="Druce J."/>
        </authorList>
    </citation>
    <scope>NUCLEOTIDE SEQUENCE</scope>
    <source>
        <strain evidence="2">UCB-OBI-ISO-001</strain>
        <tissue evidence="2">Gonad</tissue>
    </source>
</reference>
<dbReference type="InterPro" id="IPR049163">
    <property type="entry name" value="Pif1-like_2B_dom"/>
</dbReference>
<dbReference type="PANTHER" id="PTHR10492:SF57">
    <property type="entry name" value="ATP-DEPENDENT DNA HELICASE"/>
    <property type="match status" value="1"/>
</dbReference>
<protein>
    <recommendedName>
        <fullName evidence="1">DNA helicase Pif1-like 2B domain-containing protein</fullName>
    </recommendedName>
</protein>
<evidence type="ECO:0000259" key="1">
    <source>
        <dbReference type="Pfam" id="PF21530"/>
    </source>
</evidence>
<dbReference type="Pfam" id="PF21530">
    <property type="entry name" value="Pif1_2B_dom"/>
    <property type="match status" value="1"/>
</dbReference>
<gene>
    <name evidence="2" type="ORF">OCBIM_22001541mg</name>
</gene>
<organism evidence="2">
    <name type="scientific">Octopus bimaculoides</name>
    <name type="common">California two-spotted octopus</name>
    <dbReference type="NCBI Taxonomy" id="37653"/>
    <lineage>
        <taxon>Eukaryota</taxon>
        <taxon>Metazoa</taxon>
        <taxon>Spiralia</taxon>
        <taxon>Lophotrochozoa</taxon>
        <taxon>Mollusca</taxon>
        <taxon>Cephalopoda</taxon>
        <taxon>Coleoidea</taxon>
        <taxon>Octopodiformes</taxon>
        <taxon>Octopoda</taxon>
        <taxon>Incirrata</taxon>
        <taxon>Octopodidae</taxon>
        <taxon>Octopus</taxon>
    </lineage>
</organism>
<accession>A0A0L8G2A4</accession>
<dbReference type="EMBL" id="KQ424353">
    <property type="protein sequence ID" value="KOF71136.1"/>
    <property type="molecule type" value="Genomic_DNA"/>
</dbReference>
<proteinExistence type="predicted"/>
<feature type="domain" description="DNA helicase Pif1-like 2B" evidence="1">
    <location>
        <begin position="105"/>
        <end position="128"/>
    </location>
</feature>
<dbReference type="AlphaFoldDB" id="A0A0L8G2A4"/>
<dbReference type="PANTHER" id="PTHR10492">
    <property type="match status" value="1"/>
</dbReference>
<feature type="non-terminal residue" evidence="2">
    <location>
        <position position="1"/>
    </location>
</feature>
<name>A0A0L8G2A4_OCTBM</name>